<sequence>MNLALLPGGEGHVRLTEAPLPSSPRGDEVLVRMVYAPVNPADLLAIEGRYSFDLPADQPLGAEGAGMVEAVGDAVIDLRPGDLVMPLSRGNWCARRLLPRRHLIALPAGFDPVQAAMLRINPPTAYLLLRSAGLRPGDALVQNGAGSVVAHWVRTFAARMDVKVIDVVRRVHPAIPHALLDGDDLAERARIASGGRPIRAALDCVAGTATGRLASCLEPAGRLLLFGHLSGEPIQVRSQLLTGGGLSISGFSLRPAEAALGADGVDALFGELVALHAADPPSLPVRAIVPLSRAEEGIALGRTGGDGRVLFDLTQ</sequence>
<proteinExistence type="inferred from homology"/>
<accession>A0A0M3AT23</accession>
<evidence type="ECO:0000256" key="10">
    <source>
        <dbReference type="ARBA" id="ARBA00048843"/>
    </source>
</evidence>
<dbReference type="Gene3D" id="3.90.180.10">
    <property type="entry name" value="Medium-chain alcohol dehydrogenases, catalytic domain"/>
    <property type="match status" value="1"/>
</dbReference>
<keyword evidence="3" id="KW-0276">Fatty acid metabolism</keyword>
<keyword evidence="8" id="KW-0275">Fatty acid biosynthesis</keyword>
<dbReference type="InterPro" id="IPR020843">
    <property type="entry name" value="ER"/>
</dbReference>
<keyword evidence="5" id="KW-0809">Transit peptide</keyword>
<evidence type="ECO:0000256" key="5">
    <source>
        <dbReference type="ARBA" id="ARBA00022946"/>
    </source>
</evidence>
<evidence type="ECO:0000256" key="6">
    <source>
        <dbReference type="ARBA" id="ARBA00023002"/>
    </source>
</evidence>
<comment type="catalytic activity">
    <reaction evidence="10">
        <text>a 2,3-saturated acyl-[ACP] + NADP(+) = a (2E)-enoyl-[ACP] + NADPH + H(+)</text>
        <dbReference type="Rhea" id="RHEA:22564"/>
        <dbReference type="Rhea" id="RHEA-COMP:9925"/>
        <dbReference type="Rhea" id="RHEA-COMP:9926"/>
        <dbReference type="ChEBI" id="CHEBI:15378"/>
        <dbReference type="ChEBI" id="CHEBI:57783"/>
        <dbReference type="ChEBI" id="CHEBI:58349"/>
        <dbReference type="ChEBI" id="CHEBI:78784"/>
        <dbReference type="ChEBI" id="CHEBI:78785"/>
        <dbReference type="EC" id="1.3.1.104"/>
    </reaction>
</comment>
<evidence type="ECO:0000313" key="13">
    <source>
        <dbReference type="Proteomes" id="UP000033874"/>
    </source>
</evidence>
<evidence type="ECO:0000256" key="7">
    <source>
        <dbReference type="ARBA" id="ARBA00023098"/>
    </source>
</evidence>
<dbReference type="InterPro" id="IPR013154">
    <property type="entry name" value="ADH-like_N"/>
</dbReference>
<dbReference type="SMART" id="SM00829">
    <property type="entry name" value="PKS_ER"/>
    <property type="match status" value="1"/>
</dbReference>
<dbReference type="GO" id="GO:0006633">
    <property type="term" value="P:fatty acid biosynthetic process"/>
    <property type="evidence" value="ECO:0007669"/>
    <property type="project" value="UniProtKB-KW"/>
</dbReference>
<dbReference type="Pfam" id="PF08240">
    <property type="entry name" value="ADH_N"/>
    <property type="match status" value="1"/>
</dbReference>
<keyword evidence="2" id="KW-0444">Lipid biosynthesis</keyword>
<organism evidence="12 13">
    <name type="scientific">Sphingobium chungbukense</name>
    <dbReference type="NCBI Taxonomy" id="56193"/>
    <lineage>
        <taxon>Bacteria</taxon>
        <taxon>Pseudomonadati</taxon>
        <taxon>Pseudomonadota</taxon>
        <taxon>Alphaproteobacteria</taxon>
        <taxon>Sphingomonadales</taxon>
        <taxon>Sphingomonadaceae</taxon>
        <taxon>Sphingobium</taxon>
    </lineage>
</organism>
<dbReference type="PANTHER" id="PTHR43981">
    <property type="entry name" value="ENOYL-[ACYL-CARRIER-PROTEIN] REDUCTASE, MITOCHONDRIAL"/>
    <property type="match status" value="1"/>
</dbReference>
<feature type="domain" description="Enoyl reductase (ER)" evidence="11">
    <location>
        <begin position="9"/>
        <end position="311"/>
    </location>
</feature>
<evidence type="ECO:0000256" key="3">
    <source>
        <dbReference type="ARBA" id="ARBA00022832"/>
    </source>
</evidence>
<dbReference type="CDD" id="cd08290">
    <property type="entry name" value="ETR"/>
    <property type="match status" value="1"/>
</dbReference>
<dbReference type="STRING" id="56193.YP76_12225"/>
<keyword evidence="13" id="KW-1185">Reference proteome</keyword>
<dbReference type="RefSeq" id="WP_046764104.1">
    <property type="nucleotide sequence ID" value="NZ_LBIC01000005.1"/>
</dbReference>
<protein>
    <recommendedName>
        <fullName evidence="9">enoyl-[acyl-carrier-protein] reductase</fullName>
        <ecNumber evidence="9">1.3.1.104</ecNumber>
    </recommendedName>
</protein>
<keyword evidence="4" id="KW-0521">NADP</keyword>
<dbReference type="InterPro" id="IPR011032">
    <property type="entry name" value="GroES-like_sf"/>
</dbReference>
<evidence type="ECO:0000256" key="4">
    <source>
        <dbReference type="ARBA" id="ARBA00022857"/>
    </source>
</evidence>
<dbReference type="AlphaFoldDB" id="A0A0M3AT23"/>
<dbReference type="EC" id="1.3.1.104" evidence="9"/>
<dbReference type="SUPFAM" id="SSF51735">
    <property type="entry name" value="NAD(P)-binding Rossmann-fold domains"/>
    <property type="match status" value="1"/>
</dbReference>
<evidence type="ECO:0000256" key="9">
    <source>
        <dbReference type="ARBA" id="ARBA00038963"/>
    </source>
</evidence>
<dbReference type="Proteomes" id="UP000033874">
    <property type="component" value="Unassembled WGS sequence"/>
</dbReference>
<dbReference type="GO" id="GO:0141148">
    <property type="term" value="F:enoyl-[acyl-carrier-protein] reductase (NADPH) activity"/>
    <property type="evidence" value="ECO:0007669"/>
    <property type="project" value="UniProtKB-EC"/>
</dbReference>
<dbReference type="SUPFAM" id="SSF50129">
    <property type="entry name" value="GroES-like"/>
    <property type="match status" value="1"/>
</dbReference>
<dbReference type="EMBL" id="LBIC01000005">
    <property type="protein sequence ID" value="KKW92091.1"/>
    <property type="molecule type" value="Genomic_DNA"/>
</dbReference>
<dbReference type="PATRIC" id="fig|56193.3.peg.2539"/>
<evidence type="ECO:0000259" key="11">
    <source>
        <dbReference type="SMART" id="SM00829"/>
    </source>
</evidence>
<dbReference type="PANTHER" id="PTHR43981:SF2">
    <property type="entry name" value="ENOYL-[ACYL-CARRIER-PROTEIN] REDUCTASE, MITOCHONDRIAL"/>
    <property type="match status" value="1"/>
</dbReference>
<evidence type="ECO:0000256" key="8">
    <source>
        <dbReference type="ARBA" id="ARBA00023160"/>
    </source>
</evidence>
<comment type="caution">
    <text evidence="12">The sequence shown here is derived from an EMBL/GenBank/DDBJ whole genome shotgun (WGS) entry which is preliminary data.</text>
</comment>
<comment type="similarity">
    <text evidence="1">Belongs to the zinc-containing alcohol dehydrogenase family. Quinone oxidoreductase subfamily.</text>
</comment>
<keyword evidence="7" id="KW-0443">Lipid metabolism</keyword>
<evidence type="ECO:0000256" key="1">
    <source>
        <dbReference type="ARBA" id="ARBA00010371"/>
    </source>
</evidence>
<dbReference type="Gene3D" id="3.40.50.720">
    <property type="entry name" value="NAD(P)-binding Rossmann-like Domain"/>
    <property type="match status" value="1"/>
</dbReference>
<dbReference type="InterPro" id="IPR036291">
    <property type="entry name" value="NAD(P)-bd_dom_sf"/>
</dbReference>
<keyword evidence="6" id="KW-0560">Oxidoreductase</keyword>
<name>A0A0M3AT23_9SPHN</name>
<evidence type="ECO:0000256" key="2">
    <source>
        <dbReference type="ARBA" id="ARBA00022516"/>
    </source>
</evidence>
<evidence type="ECO:0000313" key="12">
    <source>
        <dbReference type="EMBL" id="KKW92091.1"/>
    </source>
</evidence>
<dbReference type="InterPro" id="IPR051034">
    <property type="entry name" value="Mito_Enoyl-ACP_Reductase"/>
</dbReference>
<reference evidence="12 13" key="1">
    <citation type="submission" date="2015-04" db="EMBL/GenBank/DDBJ databases">
        <title>Genome sequence of aromatic hydrocarbons-degrading Sphingobium chungbukense DJ77.</title>
        <authorList>
            <person name="Kim Y.-C."/>
            <person name="Chae J.-C."/>
        </authorList>
    </citation>
    <scope>NUCLEOTIDE SEQUENCE [LARGE SCALE GENOMIC DNA]</scope>
    <source>
        <strain evidence="12 13">DJ77</strain>
    </source>
</reference>
<gene>
    <name evidence="12" type="ORF">YP76_12225</name>
</gene>